<dbReference type="InterPro" id="IPR051830">
    <property type="entry name" value="NOTCH_homolog"/>
</dbReference>
<keyword evidence="2" id="KW-1133">Transmembrane helix</keyword>
<keyword evidence="2" id="KW-0472">Membrane</keyword>
<keyword evidence="2" id="KW-0812">Transmembrane</keyword>
<name>T1FS39_HELRO</name>
<dbReference type="SUPFAM" id="SSF57184">
    <property type="entry name" value="Growth factor receptor domain"/>
    <property type="match status" value="1"/>
</dbReference>
<comment type="caution">
    <text evidence="1">Lacks conserved residue(s) required for the propagation of feature annotation.</text>
</comment>
<dbReference type="PANTHER" id="PTHR24033">
    <property type="entry name" value="EGF-LIKE DOMAIN-CONTAINING PROTEIN"/>
    <property type="match status" value="1"/>
</dbReference>
<dbReference type="AlphaFoldDB" id="T1FS39"/>
<reference evidence="5" key="3">
    <citation type="submission" date="2015-06" db="UniProtKB">
        <authorList>
            <consortium name="EnsemblMetazoa"/>
        </authorList>
    </citation>
    <scope>IDENTIFICATION</scope>
</reference>
<sequence length="397" mass="44364">MNESIYGGQCSNQNECGNGRLCYSAFKNNQLHYECQPLSTCENADMGRYCENGICVVSQDNTGFSCICDIGHYGAFCQKRFDSCRFPNLCSKNGFCENNNEKSFTCNCSTGYYGDFCLDKIVVTVGNITVKVTVPVEVMSPINRTAAIIGGSVVAGIIFIAIIVAILICIIVAVKRRQLLKKRNVVGMEIGTSTDNHGSVSKWSVKNKGKNNLTMRLSKLWNNKTLRGMPTVPSRMSGNMTSIDPQIVSQEETVLENEVIHDNRPVMESWNKYLENLVEKRVINKGLMANLQTREHMPTTDWMMDWGEVYTLDAQYNSDNSKITVQGCEFKLETMSDGLTCGWCIPADFDAKQKFMAVSKTKRYLIVGMVTIGPDVDGNECREEIKFIANHIKSEGF</sequence>
<dbReference type="InterPro" id="IPR009030">
    <property type="entry name" value="Growth_fac_rcpt_cys_sf"/>
</dbReference>
<dbReference type="SMART" id="SM00181">
    <property type="entry name" value="EGF"/>
    <property type="match status" value="2"/>
</dbReference>
<evidence type="ECO:0000256" key="1">
    <source>
        <dbReference type="PROSITE-ProRule" id="PRU00076"/>
    </source>
</evidence>
<reference evidence="4 6" key="2">
    <citation type="journal article" date="2013" name="Nature">
        <title>Insights into bilaterian evolution from three spiralian genomes.</title>
        <authorList>
            <person name="Simakov O."/>
            <person name="Marletaz F."/>
            <person name="Cho S.J."/>
            <person name="Edsinger-Gonzales E."/>
            <person name="Havlak P."/>
            <person name="Hellsten U."/>
            <person name="Kuo D.H."/>
            <person name="Larsson T."/>
            <person name="Lv J."/>
            <person name="Arendt D."/>
            <person name="Savage R."/>
            <person name="Osoegawa K."/>
            <person name="de Jong P."/>
            <person name="Grimwood J."/>
            <person name="Chapman J.A."/>
            <person name="Shapiro H."/>
            <person name="Aerts A."/>
            <person name="Otillar R.P."/>
            <person name="Terry A.Y."/>
            <person name="Boore J.L."/>
            <person name="Grigoriev I.V."/>
            <person name="Lindberg D.R."/>
            <person name="Seaver E.C."/>
            <person name="Weisblat D.A."/>
            <person name="Putnam N.H."/>
            <person name="Rokhsar D.S."/>
        </authorList>
    </citation>
    <scope>NUCLEOTIDE SEQUENCE</scope>
</reference>
<dbReference type="InterPro" id="IPR000742">
    <property type="entry name" value="EGF"/>
</dbReference>
<dbReference type="EMBL" id="KB095959">
    <property type="protein sequence ID" value="ESO09607.1"/>
    <property type="molecule type" value="Genomic_DNA"/>
</dbReference>
<dbReference type="PROSITE" id="PS01186">
    <property type="entry name" value="EGF_2"/>
    <property type="match status" value="1"/>
</dbReference>
<dbReference type="RefSeq" id="XP_009012700.1">
    <property type="nucleotide sequence ID" value="XM_009014452.1"/>
</dbReference>
<feature type="domain" description="EGF-like" evidence="3">
    <location>
        <begin position="80"/>
        <end position="118"/>
    </location>
</feature>
<evidence type="ECO:0000256" key="2">
    <source>
        <dbReference type="SAM" id="Phobius"/>
    </source>
</evidence>
<feature type="disulfide bond" evidence="1">
    <location>
        <begin position="108"/>
        <end position="117"/>
    </location>
</feature>
<dbReference type="EnsemblMetazoa" id="HelroT190574">
    <property type="protein sequence ID" value="HelroP190574"/>
    <property type="gene ID" value="HelroG190574"/>
</dbReference>
<dbReference type="GO" id="GO:0005112">
    <property type="term" value="F:Notch binding"/>
    <property type="evidence" value="ECO:0000318"/>
    <property type="project" value="GO_Central"/>
</dbReference>
<feature type="transmembrane region" description="Helical" evidence="2">
    <location>
        <begin position="148"/>
        <end position="174"/>
    </location>
</feature>
<evidence type="ECO:0000259" key="3">
    <source>
        <dbReference type="PROSITE" id="PS50026"/>
    </source>
</evidence>
<dbReference type="Proteomes" id="UP000015101">
    <property type="component" value="Unassembled WGS sequence"/>
</dbReference>
<evidence type="ECO:0000313" key="6">
    <source>
        <dbReference type="Proteomes" id="UP000015101"/>
    </source>
</evidence>
<dbReference type="eggNOG" id="KOG1217">
    <property type="taxonomic scope" value="Eukaryota"/>
</dbReference>
<dbReference type="InParanoid" id="T1FS39"/>
<dbReference type="PROSITE" id="PS50026">
    <property type="entry name" value="EGF_3"/>
    <property type="match status" value="2"/>
</dbReference>
<dbReference type="OrthoDB" id="1421090at2759"/>
<dbReference type="GeneID" id="20211636"/>
<dbReference type="PANTHER" id="PTHR24033:SF151">
    <property type="entry name" value="NOTCH 2"/>
    <property type="match status" value="1"/>
</dbReference>
<keyword evidence="1" id="KW-1015">Disulfide bond</keyword>
<accession>T1FS39</accession>
<dbReference type="HOGENOM" id="CLU_694993_0_0_1"/>
<feature type="disulfide bond" evidence="1">
    <location>
        <begin position="68"/>
        <end position="77"/>
    </location>
</feature>
<dbReference type="KEGG" id="hro:HELRODRAFT_190574"/>
<protein>
    <recommendedName>
        <fullName evidence="3">EGF-like domain-containing protein</fullName>
    </recommendedName>
</protein>
<dbReference type="STRING" id="6412.T1FS39"/>
<feature type="domain" description="EGF-like" evidence="3">
    <location>
        <begin position="37"/>
        <end position="78"/>
    </location>
</feature>
<dbReference type="PROSITE" id="PS00022">
    <property type="entry name" value="EGF_1"/>
    <property type="match status" value="2"/>
</dbReference>
<reference evidence="6" key="1">
    <citation type="submission" date="2012-12" db="EMBL/GenBank/DDBJ databases">
        <authorList>
            <person name="Hellsten U."/>
            <person name="Grimwood J."/>
            <person name="Chapman J.A."/>
            <person name="Shapiro H."/>
            <person name="Aerts A."/>
            <person name="Otillar R.P."/>
            <person name="Terry A.Y."/>
            <person name="Boore J.L."/>
            <person name="Simakov O."/>
            <person name="Marletaz F."/>
            <person name="Cho S.-J."/>
            <person name="Edsinger-Gonzales E."/>
            <person name="Havlak P."/>
            <person name="Kuo D.-H."/>
            <person name="Larsson T."/>
            <person name="Lv J."/>
            <person name="Arendt D."/>
            <person name="Savage R."/>
            <person name="Osoegawa K."/>
            <person name="de Jong P."/>
            <person name="Lindberg D.R."/>
            <person name="Seaver E.C."/>
            <person name="Weisblat D.A."/>
            <person name="Putnam N.H."/>
            <person name="Grigoriev I.V."/>
            <person name="Rokhsar D.S."/>
        </authorList>
    </citation>
    <scope>NUCLEOTIDE SEQUENCE</scope>
</reference>
<proteinExistence type="predicted"/>
<organism evidence="5 6">
    <name type="scientific">Helobdella robusta</name>
    <name type="common">Californian leech</name>
    <dbReference type="NCBI Taxonomy" id="6412"/>
    <lineage>
        <taxon>Eukaryota</taxon>
        <taxon>Metazoa</taxon>
        <taxon>Spiralia</taxon>
        <taxon>Lophotrochozoa</taxon>
        <taxon>Annelida</taxon>
        <taxon>Clitellata</taxon>
        <taxon>Hirudinea</taxon>
        <taxon>Rhynchobdellida</taxon>
        <taxon>Glossiphoniidae</taxon>
        <taxon>Helobdella</taxon>
    </lineage>
</organism>
<keyword evidence="6" id="KW-1185">Reference proteome</keyword>
<dbReference type="CTD" id="20211636"/>
<keyword evidence="1" id="KW-0245">EGF-like domain</keyword>
<evidence type="ECO:0000313" key="4">
    <source>
        <dbReference type="EMBL" id="ESO09607.1"/>
    </source>
</evidence>
<evidence type="ECO:0000313" key="5">
    <source>
        <dbReference type="EnsemblMetazoa" id="HelroP190574"/>
    </source>
</evidence>
<dbReference type="EMBL" id="AMQM01003008">
    <property type="status" value="NOT_ANNOTATED_CDS"/>
    <property type="molecule type" value="Genomic_DNA"/>
</dbReference>
<dbReference type="Gene3D" id="2.10.25.10">
    <property type="entry name" value="Laminin"/>
    <property type="match status" value="1"/>
</dbReference>
<gene>
    <name evidence="5" type="primary">20211636</name>
    <name evidence="4" type="ORF">HELRODRAFT_190574</name>
</gene>